<organism evidence="1">
    <name type="scientific">Anguilla anguilla</name>
    <name type="common">European freshwater eel</name>
    <name type="synonym">Muraena anguilla</name>
    <dbReference type="NCBI Taxonomy" id="7936"/>
    <lineage>
        <taxon>Eukaryota</taxon>
        <taxon>Metazoa</taxon>
        <taxon>Chordata</taxon>
        <taxon>Craniata</taxon>
        <taxon>Vertebrata</taxon>
        <taxon>Euteleostomi</taxon>
        <taxon>Actinopterygii</taxon>
        <taxon>Neopterygii</taxon>
        <taxon>Teleostei</taxon>
        <taxon>Anguilliformes</taxon>
        <taxon>Anguillidae</taxon>
        <taxon>Anguilla</taxon>
    </lineage>
</organism>
<proteinExistence type="predicted"/>
<sequence length="15" mass="1722">MSILAKRKHPIIPCD</sequence>
<reference evidence="1" key="2">
    <citation type="journal article" date="2015" name="Fish Shellfish Immunol.">
        <title>Early steps in the European eel (Anguilla anguilla)-Vibrio vulnificus interaction in the gills: Role of the RtxA13 toxin.</title>
        <authorList>
            <person name="Callol A."/>
            <person name="Pajuelo D."/>
            <person name="Ebbesson L."/>
            <person name="Teles M."/>
            <person name="MacKenzie S."/>
            <person name="Amaro C."/>
        </authorList>
    </citation>
    <scope>NUCLEOTIDE SEQUENCE</scope>
</reference>
<protein>
    <submittedName>
        <fullName evidence="1">Uncharacterized protein</fullName>
    </submittedName>
</protein>
<evidence type="ECO:0000313" key="1">
    <source>
        <dbReference type="EMBL" id="JAH06170.1"/>
    </source>
</evidence>
<reference evidence="1" key="1">
    <citation type="submission" date="2014-11" db="EMBL/GenBank/DDBJ databases">
        <authorList>
            <person name="Amaro Gonzalez C."/>
        </authorList>
    </citation>
    <scope>NUCLEOTIDE SEQUENCE</scope>
</reference>
<name>A0A0E9PQ09_ANGAN</name>
<dbReference type="EMBL" id="GBXM01102407">
    <property type="protein sequence ID" value="JAH06170.1"/>
    <property type="molecule type" value="Transcribed_RNA"/>
</dbReference>
<accession>A0A0E9PQ09</accession>